<comment type="caution">
    <text evidence="1">The sequence shown here is derived from an EMBL/GenBank/DDBJ whole genome shotgun (WGS) entry which is preliminary data.</text>
</comment>
<evidence type="ECO:0000313" key="1">
    <source>
        <dbReference type="EMBL" id="KAF2478278.1"/>
    </source>
</evidence>
<proteinExistence type="predicted"/>
<sequence length="86" mass="9020">MLVCSLGVLLALASLNFAQIVSNLTISSMFNSSTAASSFVNNTASVSGSATLSFTSTGTLSAQFLLNHFFANILACLGKKKNLRRQ</sequence>
<dbReference type="Proteomes" id="UP000799755">
    <property type="component" value="Unassembled WGS sequence"/>
</dbReference>
<reference evidence="1" key="1">
    <citation type="journal article" date="2020" name="Stud. Mycol.">
        <title>101 Dothideomycetes genomes: a test case for predicting lifestyles and emergence of pathogens.</title>
        <authorList>
            <person name="Haridas S."/>
            <person name="Albert R."/>
            <person name="Binder M."/>
            <person name="Bloem J."/>
            <person name="Labutti K."/>
            <person name="Salamov A."/>
            <person name="Andreopoulos B."/>
            <person name="Baker S."/>
            <person name="Barry K."/>
            <person name="Bills G."/>
            <person name="Bluhm B."/>
            <person name="Cannon C."/>
            <person name="Castanera R."/>
            <person name="Culley D."/>
            <person name="Daum C."/>
            <person name="Ezra D."/>
            <person name="Gonzalez J."/>
            <person name="Henrissat B."/>
            <person name="Kuo A."/>
            <person name="Liang C."/>
            <person name="Lipzen A."/>
            <person name="Lutzoni F."/>
            <person name="Magnuson J."/>
            <person name="Mondo S."/>
            <person name="Nolan M."/>
            <person name="Ohm R."/>
            <person name="Pangilinan J."/>
            <person name="Park H.-J."/>
            <person name="Ramirez L."/>
            <person name="Alfaro M."/>
            <person name="Sun H."/>
            <person name="Tritt A."/>
            <person name="Yoshinaga Y."/>
            <person name="Zwiers L.-H."/>
            <person name="Turgeon B."/>
            <person name="Goodwin S."/>
            <person name="Spatafora J."/>
            <person name="Crous P."/>
            <person name="Grigoriev I."/>
        </authorList>
    </citation>
    <scope>NUCLEOTIDE SEQUENCE</scope>
    <source>
        <strain evidence="1">ATCC 200398</strain>
    </source>
</reference>
<accession>A0ACB6RG34</accession>
<evidence type="ECO:0000313" key="2">
    <source>
        <dbReference type="Proteomes" id="UP000799755"/>
    </source>
</evidence>
<dbReference type="EMBL" id="MU003492">
    <property type="protein sequence ID" value="KAF2478278.1"/>
    <property type="molecule type" value="Genomic_DNA"/>
</dbReference>
<protein>
    <submittedName>
        <fullName evidence="1">Uncharacterized protein</fullName>
    </submittedName>
</protein>
<gene>
    <name evidence="1" type="ORF">BDR25DRAFT_9418</name>
</gene>
<name>A0ACB6RG34_9PLEO</name>
<keyword evidence="2" id="KW-1185">Reference proteome</keyword>
<organism evidence="1 2">
    <name type="scientific">Lindgomyces ingoldianus</name>
    <dbReference type="NCBI Taxonomy" id="673940"/>
    <lineage>
        <taxon>Eukaryota</taxon>
        <taxon>Fungi</taxon>
        <taxon>Dikarya</taxon>
        <taxon>Ascomycota</taxon>
        <taxon>Pezizomycotina</taxon>
        <taxon>Dothideomycetes</taxon>
        <taxon>Pleosporomycetidae</taxon>
        <taxon>Pleosporales</taxon>
        <taxon>Lindgomycetaceae</taxon>
        <taxon>Lindgomyces</taxon>
    </lineage>
</organism>